<dbReference type="Pfam" id="PF07179">
    <property type="entry name" value="SseB"/>
    <property type="match status" value="1"/>
</dbReference>
<sequence length="237" mass="27673">MHKQNLIENNKLLEIVKSLKEKHSNQVETDFHKYMQKSNFLLPAIIKENNKISIVKIIDEKGIEYLPAFTDWKNFQLNVDNTKEVQSVIFSFKEFFNILESDLSLFGIVINPYSDNLVLSRENLNFSEEPQDDIRKGDQVSLGVPKDYPYLFVEKCIDFFKKDNSVRSAFLLQMVKKNQISLLLVIETENIEAVFSQLSKHIVKFLDDEKILDIIPLDTPLGRNITEQYAPFFECEK</sequence>
<dbReference type="Proteomes" id="UP000000212">
    <property type="component" value="Chromosome"/>
</dbReference>
<organism evidence="3 4">
    <name type="scientific">Carnobacterium maltaromaticum LMA28</name>
    <dbReference type="NCBI Taxonomy" id="1234679"/>
    <lineage>
        <taxon>Bacteria</taxon>
        <taxon>Bacillati</taxon>
        <taxon>Bacillota</taxon>
        <taxon>Bacilli</taxon>
        <taxon>Lactobacillales</taxon>
        <taxon>Carnobacteriaceae</taxon>
        <taxon>Carnobacterium</taxon>
    </lineage>
</organism>
<evidence type="ECO:0000313" key="3">
    <source>
        <dbReference type="EMBL" id="CCO10676.2"/>
    </source>
</evidence>
<dbReference type="STRING" id="1234679.BN424_1234"/>
<dbReference type="InterPro" id="IPR009839">
    <property type="entry name" value="SseB_N"/>
</dbReference>
<dbReference type="RefSeq" id="WP_015076024.1">
    <property type="nucleotide sequence ID" value="NC_019425.2"/>
</dbReference>
<dbReference type="Pfam" id="PF14581">
    <property type="entry name" value="SseB_C"/>
    <property type="match status" value="1"/>
</dbReference>
<protein>
    <recommendedName>
        <fullName evidence="5">Enhanced serine sensitivity protein SseB</fullName>
    </recommendedName>
</protein>
<dbReference type="HOGENOM" id="CLU_104568_0_0_9"/>
<name>K8EQ74_CARML</name>
<proteinExistence type="predicted"/>
<evidence type="ECO:0000313" key="4">
    <source>
        <dbReference type="Proteomes" id="UP000000212"/>
    </source>
</evidence>
<dbReference type="EMBL" id="HE999757">
    <property type="protein sequence ID" value="CCO10676.2"/>
    <property type="molecule type" value="Genomic_DNA"/>
</dbReference>
<reference evidence="4" key="1">
    <citation type="journal article" date="2013" name="Genome Announc.">
        <title>Complete Chromosome Sequence of Carnobacterium maltaromaticum LMA 28.</title>
        <authorList>
            <person name="Cailliez-Grimal C."/>
            <person name="Chaillou S."/>
            <person name="Anba-Mondoloni J."/>
            <person name="Loux V."/>
            <person name="Afzal M.I."/>
            <person name="Rahman A."/>
            <person name="Kergourlay G."/>
            <person name="Champomier-Verges M.C."/>
            <person name="Zagorec M."/>
            <person name="Dalgaard P."/>
            <person name="Leisner J.J."/>
            <person name="Prevost H."/>
            <person name="Revol-Junelles A.M."/>
            <person name="Borges F."/>
        </authorList>
    </citation>
    <scope>NUCLEOTIDE SEQUENCE</scope>
    <source>
        <strain evidence="4">LMA28</strain>
    </source>
</reference>
<gene>
    <name evidence="3" type="ORF">BN424_1234</name>
</gene>
<feature type="domain" description="SseB protein N-terminal" evidence="1">
    <location>
        <begin position="16"/>
        <end position="124"/>
    </location>
</feature>
<feature type="domain" description="SseB protein C-terminal" evidence="2">
    <location>
        <begin position="134"/>
        <end position="234"/>
    </location>
</feature>
<dbReference type="KEGG" id="cml:BN424_1234"/>
<dbReference type="AlphaFoldDB" id="K8EQ74"/>
<evidence type="ECO:0000259" key="2">
    <source>
        <dbReference type="Pfam" id="PF14581"/>
    </source>
</evidence>
<evidence type="ECO:0000259" key="1">
    <source>
        <dbReference type="Pfam" id="PF07179"/>
    </source>
</evidence>
<keyword evidence="4" id="KW-1185">Reference proteome</keyword>
<dbReference type="eggNOG" id="ENOG5032R83">
    <property type="taxonomic scope" value="Bacteria"/>
</dbReference>
<accession>K8EQ74</accession>
<dbReference type="OrthoDB" id="1639333at2"/>
<evidence type="ECO:0008006" key="5">
    <source>
        <dbReference type="Google" id="ProtNLM"/>
    </source>
</evidence>
<dbReference type="InterPro" id="IPR027945">
    <property type="entry name" value="SseB_C"/>
</dbReference>